<organism evidence="2 3">
    <name type="scientific">Thamnocephalis sphaerospora</name>
    <dbReference type="NCBI Taxonomy" id="78915"/>
    <lineage>
        <taxon>Eukaryota</taxon>
        <taxon>Fungi</taxon>
        <taxon>Fungi incertae sedis</taxon>
        <taxon>Zoopagomycota</taxon>
        <taxon>Zoopagomycotina</taxon>
        <taxon>Zoopagomycetes</taxon>
        <taxon>Zoopagales</taxon>
        <taxon>Sigmoideomycetaceae</taxon>
        <taxon>Thamnocephalis</taxon>
    </lineage>
</organism>
<name>A0A4P9XJT3_9FUNG</name>
<dbReference type="EMBL" id="KZ993124">
    <property type="protein sequence ID" value="RKP05460.1"/>
    <property type="molecule type" value="Genomic_DNA"/>
</dbReference>
<evidence type="ECO:0000256" key="1">
    <source>
        <dbReference type="SAM" id="MobiDB-lite"/>
    </source>
</evidence>
<accession>A0A4P9XJT3</accession>
<gene>
    <name evidence="2" type="ORF">THASP1DRAFT_4729</name>
</gene>
<dbReference type="Proteomes" id="UP000271241">
    <property type="component" value="Unassembled WGS sequence"/>
</dbReference>
<reference evidence="3" key="1">
    <citation type="journal article" date="2018" name="Nat. Microbiol.">
        <title>Leveraging single-cell genomics to expand the fungal tree of life.</title>
        <authorList>
            <person name="Ahrendt S.R."/>
            <person name="Quandt C.A."/>
            <person name="Ciobanu D."/>
            <person name="Clum A."/>
            <person name="Salamov A."/>
            <person name="Andreopoulos B."/>
            <person name="Cheng J.F."/>
            <person name="Woyke T."/>
            <person name="Pelin A."/>
            <person name="Henrissat B."/>
            <person name="Reynolds N.K."/>
            <person name="Benny G.L."/>
            <person name="Smith M.E."/>
            <person name="James T.Y."/>
            <person name="Grigoriev I.V."/>
        </authorList>
    </citation>
    <scope>NUCLEOTIDE SEQUENCE [LARGE SCALE GENOMIC DNA]</scope>
    <source>
        <strain evidence="3">RSA 1356</strain>
    </source>
</reference>
<evidence type="ECO:0000313" key="3">
    <source>
        <dbReference type="Proteomes" id="UP000271241"/>
    </source>
</evidence>
<feature type="non-terminal residue" evidence="2">
    <location>
        <position position="99"/>
    </location>
</feature>
<protein>
    <submittedName>
        <fullName evidence="2">Uncharacterized protein</fullName>
    </submittedName>
</protein>
<evidence type="ECO:0000313" key="2">
    <source>
        <dbReference type="EMBL" id="RKP05460.1"/>
    </source>
</evidence>
<sequence length="99" mass="9846">CAPEDLPCRALCAKVPNPSADQANRTNTCASQCKKDDPKAYGECVSNCINEIFIPVTQKPGASGSTGGDDAKKGNGTTGAASSAPIVASYSAGLVGAAL</sequence>
<feature type="non-terminal residue" evidence="2">
    <location>
        <position position="1"/>
    </location>
</feature>
<feature type="region of interest" description="Disordered" evidence="1">
    <location>
        <begin position="59"/>
        <end position="82"/>
    </location>
</feature>
<proteinExistence type="predicted"/>
<keyword evidence="3" id="KW-1185">Reference proteome</keyword>
<dbReference type="AlphaFoldDB" id="A0A4P9XJT3"/>
<dbReference type="OrthoDB" id="5597238at2759"/>